<comment type="catalytic activity">
    <reaction evidence="12 13">
        <text>(4R,5S)-dethiobiotin + (sulfur carrier)-SH + 2 reduced [2Fe-2S]-[ferredoxin] + 2 S-adenosyl-L-methionine = (sulfur carrier)-H + biotin + 2 5'-deoxyadenosine + 2 L-methionine + 2 oxidized [2Fe-2S]-[ferredoxin]</text>
        <dbReference type="Rhea" id="RHEA:22060"/>
        <dbReference type="Rhea" id="RHEA-COMP:10000"/>
        <dbReference type="Rhea" id="RHEA-COMP:10001"/>
        <dbReference type="Rhea" id="RHEA-COMP:14737"/>
        <dbReference type="Rhea" id="RHEA-COMP:14739"/>
        <dbReference type="ChEBI" id="CHEBI:17319"/>
        <dbReference type="ChEBI" id="CHEBI:29917"/>
        <dbReference type="ChEBI" id="CHEBI:33737"/>
        <dbReference type="ChEBI" id="CHEBI:33738"/>
        <dbReference type="ChEBI" id="CHEBI:57586"/>
        <dbReference type="ChEBI" id="CHEBI:57844"/>
        <dbReference type="ChEBI" id="CHEBI:59789"/>
        <dbReference type="ChEBI" id="CHEBI:64428"/>
        <dbReference type="ChEBI" id="CHEBI:149473"/>
        <dbReference type="EC" id="2.8.1.6"/>
    </reaction>
</comment>
<evidence type="ECO:0000256" key="9">
    <source>
        <dbReference type="ARBA" id="ARBA00022756"/>
    </source>
</evidence>
<feature type="binding site" evidence="13 14">
    <location>
        <position position="265"/>
    </location>
    <ligand>
        <name>[2Fe-2S] cluster</name>
        <dbReference type="ChEBI" id="CHEBI:190135"/>
    </ligand>
</feature>
<comment type="function">
    <text evidence="13">Catalyzes the conversion of dethiobiotin (DTB) to biotin by the insertion of a sulfur atom into dethiobiotin via a radical-based mechanism.</text>
</comment>
<organism evidence="16 17">
    <name type="scientific">Eubacterium oxidoreducens</name>
    <dbReference type="NCBI Taxonomy" id="1732"/>
    <lineage>
        <taxon>Bacteria</taxon>
        <taxon>Bacillati</taxon>
        <taxon>Bacillota</taxon>
        <taxon>Clostridia</taxon>
        <taxon>Eubacteriales</taxon>
        <taxon>Eubacteriaceae</taxon>
        <taxon>Eubacterium</taxon>
    </lineage>
</organism>
<evidence type="ECO:0000256" key="12">
    <source>
        <dbReference type="ARBA" id="ARBA00051157"/>
    </source>
</evidence>
<dbReference type="PANTHER" id="PTHR22976:SF2">
    <property type="entry name" value="BIOTIN SYNTHASE, MITOCHONDRIAL"/>
    <property type="match status" value="1"/>
</dbReference>
<keyword evidence="5 13" id="KW-0808">Transferase</keyword>
<dbReference type="OrthoDB" id="9786826at2"/>
<feature type="binding site" evidence="13 14">
    <location>
        <position position="66"/>
    </location>
    <ligand>
        <name>[4Fe-4S] cluster</name>
        <dbReference type="ChEBI" id="CHEBI:49883"/>
        <note>4Fe-4S-S-AdoMet</note>
    </ligand>
</feature>
<evidence type="ECO:0000313" key="17">
    <source>
        <dbReference type="Proteomes" id="UP000199228"/>
    </source>
</evidence>
<evidence type="ECO:0000259" key="15">
    <source>
        <dbReference type="PROSITE" id="PS51918"/>
    </source>
</evidence>
<dbReference type="SFLD" id="SFLDG01278">
    <property type="entry name" value="biotin_synthase_like"/>
    <property type="match status" value="1"/>
</dbReference>
<dbReference type="GO" id="GO:0051537">
    <property type="term" value="F:2 iron, 2 sulfur cluster binding"/>
    <property type="evidence" value="ECO:0007669"/>
    <property type="project" value="UniProtKB-KW"/>
</dbReference>
<proteinExistence type="inferred from homology"/>
<comment type="pathway">
    <text evidence="1 13">Cofactor biosynthesis; biotin biosynthesis; biotin from 7,8-diaminononanoate: step 2/2.</text>
</comment>
<dbReference type="NCBIfam" id="TIGR00433">
    <property type="entry name" value="bioB"/>
    <property type="match status" value="1"/>
</dbReference>
<feature type="binding site" evidence="13 14">
    <location>
        <position position="103"/>
    </location>
    <ligand>
        <name>[2Fe-2S] cluster</name>
        <dbReference type="ChEBI" id="CHEBI:190135"/>
    </ligand>
</feature>
<evidence type="ECO:0000256" key="7">
    <source>
        <dbReference type="ARBA" id="ARBA00022714"/>
    </source>
</evidence>
<comment type="cofactor">
    <cofactor evidence="13 14">
        <name>[4Fe-4S] cluster</name>
        <dbReference type="ChEBI" id="CHEBI:49883"/>
    </cofactor>
    <text evidence="13 14">Binds 1 [4Fe-4S] cluster. The cluster is coordinated with 3 cysteines and an exchangeable S-adenosyl-L-methionine.</text>
</comment>
<keyword evidence="6 13" id="KW-0949">S-adenosyl-L-methionine</keyword>
<evidence type="ECO:0000256" key="3">
    <source>
        <dbReference type="ARBA" id="ARBA00012236"/>
    </source>
</evidence>
<dbReference type="GO" id="GO:0009102">
    <property type="term" value="P:biotin biosynthetic process"/>
    <property type="evidence" value="ECO:0007669"/>
    <property type="project" value="UniProtKB-UniRule"/>
</dbReference>
<evidence type="ECO:0000256" key="11">
    <source>
        <dbReference type="ARBA" id="ARBA00023014"/>
    </source>
</evidence>
<comment type="cofactor">
    <cofactor evidence="13">
        <name>[2Fe-2S] cluster</name>
        <dbReference type="ChEBI" id="CHEBI:190135"/>
    </cofactor>
    <text evidence="13">Binds 1 [2Fe-2S] cluster. The cluster is coordinated with 3 cysteines and 1 arginine.</text>
</comment>
<name>A0A1G6BQY0_EUBOX</name>
<dbReference type="STRING" id="1732.SAMN02910417_01702"/>
<dbReference type="AlphaFoldDB" id="A0A1G6BQY0"/>
<protein>
    <recommendedName>
        <fullName evidence="3 13">Biotin synthase</fullName>
        <ecNumber evidence="3 13">2.8.1.6</ecNumber>
    </recommendedName>
</protein>
<dbReference type="InterPro" id="IPR024177">
    <property type="entry name" value="Biotin_synthase"/>
</dbReference>
<keyword evidence="7 13" id="KW-0001">2Fe-2S</keyword>
<comment type="similarity">
    <text evidence="2 13">Belongs to the radical SAM superfamily. Biotin synthase family.</text>
</comment>
<dbReference type="SMART" id="SM00876">
    <property type="entry name" value="BATS"/>
    <property type="match status" value="1"/>
</dbReference>
<dbReference type="PROSITE" id="PS51918">
    <property type="entry name" value="RADICAL_SAM"/>
    <property type="match status" value="1"/>
</dbReference>
<dbReference type="SFLD" id="SFLDG01060">
    <property type="entry name" value="BATS_domain_containing"/>
    <property type="match status" value="1"/>
</dbReference>
<dbReference type="InterPro" id="IPR058240">
    <property type="entry name" value="rSAM_sf"/>
</dbReference>
<comment type="cofactor">
    <cofactor evidence="14">
        <name>[2Fe-2S] cluster</name>
        <dbReference type="ChEBI" id="CHEBI:190135"/>
    </cofactor>
    <text evidence="14">Binds 1 [2Fe-2S] cluster. The cluster is coordinated with 3 cysteines and 1 arginine.</text>
</comment>
<accession>A0A1G6BQY0</accession>
<reference evidence="16 17" key="1">
    <citation type="submission" date="2016-10" db="EMBL/GenBank/DDBJ databases">
        <authorList>
            <person name="de Groot N.N."/>
        </authorList>
    </citation>
    <scope>NUCLEOTIDE SEQUENCE [LARGE SCALE GENOMIC DNA]</scope>
    <source>
        <strain evidence="16 17">DSM 3217</strain>
    </source>
</reference>
<dbReference type="SMART" id="SM00729">
    <property type="entry name" value="Elp3"/>
    <property type="match status" value="1"/>
</dbReference>
<dbReference type="SFLD" id="SFLDS00029">
    <property type="entry name" value="Radical_SAM"/>
    <property type="match status" value="1"/>
</dbReference>
<keyword evidence="10 13" id="KW-0408">Iron</keyword>
<evidence type="ECO:0000256" key="1">
    <source>
        <dbReference type="ARBA" id="ARBA00004942"/>
    </source>
</evidence>
<feature type="binding site" evidence="13 14">
    <location>
        <position position="195"/>
    </location>
    <ligand>
        <name>[2Fe-2S] cluster</name>
        <dbReference type="ChEBI" id="CHEBI:190135"/>
    </ligand>
</feature>
<dbReference type="EMBL" id="FMXR01000012">
    <property type="protein sequence ID" value="SDB23028.1"/>
    <property type="molecule type" value="Genomic_DNA"/>
</dbReference>
<evidence type="ECO:0000256" key="10">
    <source>
        <dbReference type="ARBA" id="ARBA00023004"/>
    </source>
</evidence>
<keyword evidence="11 13" id="KW-0411">Iron-sulfur</keyword>
<feature type="binding site" evidence="13 14">
    <location>
        <position position="135"/>
    </location>
    <ligand>
        <name>[2Fe-2S] cluster</name>
        <dbReference type="ChEBI" id="CHEBI:190135"/>
    </ligand>
</feature>
<dbReference type="PANTHER" id="PTHR22976">
    <property type="entry name" value="BIOTIN SYNTHASE"/>
    <property type="match status" value="1"/>
</dbReference>
<comment type="subunit">
    <text evidence="13">Homodimer.</text>
</comment>
<dbReference type="Pfam" id="PF04055">
    <property type="entry name" value="Radical_SAM"/>
    <property type="match status" value="1"/>
</dbReference>
<evidence type="ECO:0000256" key="13">
    <source>
        <dbReference type="HAMAP-Rule" id="MF_01694"/>
    </source>
</evidence>
<sequence length="321" mass="35768">MKLANEIIAGRRLGRKDDLSFFETTPVDELCEGANHIRESLCGNHIDLCTIINGRAGRCSENCKFCAQSAHHNTACNEYEMLTPREFLHDCLAKDAAKVHAYSIVTAGRTVEGDDFDTLLESYRLMHQHTNMRLCASHGLLEQDDFFALKDAGVSMYHANIETSRRFFPEICTTHTFDDKLTEIARAKAAGLEVCSGGIIGMGETFDDRVDMALTLAELEIMSIPINVLMPVPGTPLGHNKPLTNEEVLRTIALFRYVNPTAYIRMAAGRSYFENGGRKLFLSGVNATITGDMLTTVGNNMSQDRDMLLEMGFDIERKQNQ</sequence>
<dbReference type="GO" id="GO:0005506">
    <property type="term" value="F:iron ion binding"/>
    <property type="evidence" value="ECO:0007669"/>
    <property type="project" value="UniProtKB-UniRule"/>
</dbReference>
<dbReference type="InterPro" id="IPR013785">
    <property type="entry name" value="Aldolase_TIM"/>
</dbReference>
<dbReference type="EC" id="2.8.1.6" evidence="3 13"/>
<dbReference type="GO" id="GO:0051539">
    <property type="term" value="F:4 iron, 4 sulfur cluster binding"/>
    <property type="evidence" value="ECO:0007669"/>
    <property type="project" value="UniProtKB-KW"/>
</dbReference>
<dbReference type="Proteomes" id="UP000199228">
    <property type="component" value="Unassembled WGS sequence"/>
</dbReference>
<evidence type="ECO:0000256" key="14">
    <source>
        <dbReference type="PIRSR" id="PIRSR001619-1"/>
    </source>
</evidence>
<dbReference type="SUPFAM" id="SSF102114">
    <property type="entry name" value="Radical SAM enzymes"/>
    <property type="match status" value="1"/>
</dbReference>
<dbReference type="InterPro" id="IPR010722">
    <property type="entry name" value="BATS_dom"/>
</dbReference>
<feature type="domain" description="Radical SAM core" evidence="15">
    <location>
        <begin position="41"/>
        <end position="267"/>
    </location>
</feature>
<dbReference type="CDD" id="cd01335">
    <property type="entry name" value="Radical_SAM"/>
    <property type="match status" value="1"/>
</dbReference>
<evidence type="ECO:0000256" key="2">
    <source>
        <dbReference type="ARBA" id="ARBA00010765"/>
    </source>
</evidence>
<keyword evidence="9 13" id="KW-0093">Biotin biosynthesis</keyword>
<dbReference type="HAMAP" id="MF_01694">
    <property type="entry name" value="BioB"/>
    <property type="match status" value="1"/>
</dbReference>
<evidence type="ECO:0000313" key="16">
    <source>
        <dbReference type="EMBL" id="SDB23028.1"/>
    </source>
</evidence>
<keyword evidence="17" id="KW-1185">Reference proteome</keyword>
<dbReference type="InterPro" id="IPR002684">
    <property type="entry name" value="Biotin_synth/BioAB"/>
</dbReference>
<gene>
    <name evidence="13" type="primary">bioB</name>
    <name evidence="16" type="ORF">SAMN02910417_01702</name>
</gene>
<feature type="binding site" evidence="13 14">
    <location>
        <position position="63"/>
    </location>
    <ligand>
        <name>[4Fe-4S] cluster</name>
        <dbReference type="ChEBI" id="CHEBI:49883"/>
        <note>4Fe-4S-S-AdoMet</note>
    </ligand>
</feature>
<dbReference type="Pfam" id="PF06968">
    <property type="entry name" value="BATS"/>
    <property type="match status" value="1"/>
</dbReference>
<dbReference type="PIRSF" id="PIRSF001619">
    <property type="entry name" value="Biotin_synth"/>
    <property type="match status" value="1"/>
</dbReference>
<dbReference type="InterPro" id="IPR006638">
    <property type="entry name" value="Elp3/MiaA/NifB-like_rSAM"/>
</dbReference>
<dbReference type="GO" id="GO:0004076">
    <property type="term" value="F:biotin synthase activity"/>
    <property type="evidence" value="ECO:0007669"/>
    <property type="project" value="UniProtKB-UniRule"/>
</dbReference>
<dbReference type="Gene3D" id="3.20.20.70">
    <property type="entry name" value="Aldolase class I"/>
    <property type="match status" value="1"/>
</dbReference>
<dbReference type="RefSeq" id="WP_090173938.1">
    <property type="nucleotide sequence ID" value="NZ_FMXR01000012.1"/>
</dbReference>
<keyword evidence="8 13" id="KW-0479">Metal-binding</keyword>
<evidence type="ECO:0000256" key="8">
    <source>
        <dbReference type="ARBA" id="ARBA00022723"/>
    </source>
</evidence>
<feature type="binding site" evidence="13 14">
    <location>
        <position position="59"/>
    </location>
    <ligand>
        <name>[4Fe-4S] cluster</name>
        <dbReference type="ChEBI" id="CHEBI:49883"/>
        <note>4Fe-4S-S-AdoMet</note>
    </ligand>
</feature>
<dbReference type="InterPro" id="IPR007197">
    <property type="entry name" value="rSAM"/>
</dbReference>
<keyword evidence="4 13" id="KW-0004">4Fe-4S</keyword>
<dbReference type="UniPathway" id="UPA00078">
    <property type="reaction ID" value="UER00162"/>
</dbReference>
<evidence type="ECO:0000256" key="4">
    <source>
        <dbReference type="ARBA" id="ARBA00022485"/>
    </source>
</evidence>
<evidence type="ECO:0000256" key="5">
    <source>
        <dbReference type="ARBA" id="ARBA00022679"/>
    </source>
</evidence>
<evidence type="ECO:0000256" key="6">
    <source>
        <dbReference type="ARBA" id="ARBA00022691"/>
    </source>
</evidence>